<name>A0A0F9QWX4_9ZZZZ</name>
<protein>
    <submittedName>
        <fullName evidence="1">Uncharacterized protein</fullName>
    </submittedName>
</protein>
<reference evidence="1" key="1">
    <citation type="journal article" date="2015" name="Nature">
        <title>Complex archaea that bridge the gap between prokaryotes and eukaryotes.</title>
        <authorList>
            <person name="Spang A."/>
            <person name="Saw J.H."/>
            <person name="Jorgensen S.L."/>
            <person name="Zaremba-Niedzwiedzka K."/>
            <person name="Martijn J."/>
            <person name="Lind A.E."/>
            <person name="van Eijk R."/>
            <person name="Schleper C."/>
            <person name="Guy L."/>
            <person name="Ettema T.J."/>
        </authorList>
    </citation>
    <scope>NUCLEOTIDE SEQUENCE</scope>
</reference>
<accession>A0A0F9QWX4</accession>
<sequence length="108" mass="12290">MLRSFFIESKEAWKRLLSDGKMKPHMAKIKAVTTTEKILEELNGKDKKLPWVKVKDIYSHRAIEIEKDGSIKNTSRGVPSKIFVNMETGEIKTYAIKLIDTPEAEGIA</sequence>
<evidence type="ECO:0000313" key="1">
    <source>
        <dbReference type="EMBL" id="KKN17661.1"/>
    </source>
</evidence>
<gene>
    <name evidence="1" type="ORF">LCGC14_0963740</name>
</gene>
<comment type="caution">
    <text evidence="1">The sequence shown here is derived from an EMBL/GenBank/DDBJ whole genome shotgun (WGS) entry which is preliminary data.</text>
</comment>
<organism evidence="1">
    <name type="scientific">marine sediment metagenome</name>
    <dbReference type="NCBI Taxonomy" id="412755"/>
    <lineage>
        <taxon>unclassified sequences</taxon>
        <taxon>metagenomes</taxon>
        <taxon>ecological metagenomes</taxon>
    </lineage>
</organism>
<dbReference type="EMBL" id="LAZR01003501">
    <property type="protein sequence ID" value="KKN17661.1"/>
    <property type="molecule type" value="Genomic_DNA"/>
</dbReference>
<proteinExistence type="predicted"/>
<dbReference type="AlphaFoldDB" id="A0A0F9QWX4"/>